<feature type="chain" id="PRO_5002713051" evidence="1">
    <location>
        <begin position="34"/>
        <end position="387"/>
    </location>
</feature>
<dbReference type="PROSITE" id="PS51257">
    <property type="entry name" value="PROKAR_LIPOPROTEIN"/>
    <property type="match status" value="1"/>
</dbReference>
<gene>
    <name evidence="3" type="ordered locus">Rcas_0002</name>
</gene>
<accession>A7NFB9</accession>
<evidence type="ECO:0000259" key="2">
    <source>
        <dbReference type="Pfam" id="PF07143"/>
    </source>
</evidence>
<dbReference type="AlphaFoldDB" id="A7NFB9"/>
<dbReference type="InterPro" id="IPR010791">
    <property type="entry name" value="AttH_dom"/>
</dbReference>
<sequence length="387" mass="42233">MIHSHTRCCRAFRQRLIVMVAAVALLVACGDPAATVEPRARLAVAEAMAGGATAGFARAIEPRPFVFPRDHGPHPEYAIEWWYYTGNLQSVEGRRFGFQLTIFRTGLMPGDPERPSAWASNSVYMAHFALSDITGGTFHAFERFSRGAAGLAGAQSEPFRVWLEDWVAEGQGPDGMPMRLYAAEGDVAIDLTLAAGKPPVFQGDRGLSQKSADGGNASYYYSFTRMPVSGAVRIGGMTHQVRGLGWMDREWSTSALGENQVGWDWFALHLDDGRDLMFYRLRLRDGSIDPYSKGVLVSADGAARRLSVDDVALEPLDEWTSPRSGATYPARWRLRVPAEAIDLTLTPLLADQELPATVVYWEGAVSISGSASGSGYVEMTGYTPADR</sequence>
<dbReference type="STRING" id="383372.Rcas_0002"/>
<dbReference type="Pfam" id="PF07143">
    <property type="entry name" value="CrtC"/>
    <property type="match status" value="1"/>
</dbReference>
<name>A7NFB9_ROSCS</name>
<dbReference type="RefSeq" id="WP_011997547.1">
    <property type="nucleotide sequence ID" value="NC_009767.1"/>
</dbReference>
<dbReference type="HOGENOM" id="CLU_040626_0_0_0"/>
<organism evidence="3 4">
    <name type="scientific">Roseiflexus castenholzii (strain DSM 13941 / HLO8)</name>
    <dbReference type="NCBI Taxonomy" id="383372"/>
    <lineage>
        <taxon>Bacteria</taxon>
        <taxon>Bacillati</taxon>
        <taxon>Chloroflexota</taxon>
        <taxon>Chloroflexia</taxon>
        <taxon>Chloroflexales</taxon>
        <taxon>Roseiflexineae</taxon>
        <taxon>Roseiflexaceae</taxon>
        <taxon>Roseiflexus</taxon>
    </lineage>
</organism>
<dbReference type="EMBL" id="CP000804">
    <property type="protein sequence ID" value="ABU56141.1"/>
    <property type="molecule type" value="Genomic_DNA"/>
</dbReference>
<dbReference type="Pfam" id="PF17186">
    <property type="entry name" value="Lipocalin_9"/>
    <property type="match status" value="1"/>
</dbReference>
<dbReference type="SUPFAM" id="SSF159245">
    <property type="entry name" value="AttH-like"/>
    <property type="match status" value="1"/>
</dbReference>
<dbReference type="InterPro" id="IPR023374">
    <property type="entry name" value="AttH-like_dom_sf"/>
</dbReference>
<dbReference type="Gene3D" id="2.40.370.10">
    <property type="entry name" value="AttH-like domain"/>
    <property type="match status" value="2"/>
</dbReference>
<feature type="domain" description="AttH" evidence="2">
    <location>
        <begin position="79"/>
        <end position="253"/>
    </location>
</feature>
<proteinExistence type="predicted"/>
<feature type="signal peptide" evidence="1">
    <location>
        <begin position="1"/>
        <end position="33"/>
    </location>
</feature>
<evidence type="ECO:0000313" key="3">
    <source>
        <dbReference type="EMBL" id="ABU56141.1"/>
    </source>
</evidence>
<keyword evidence="1" id="KW-0732">Signal</keyword>
<evidence type="ECO:0000256" key="1">
    <source>
        <dbReference type="SAM" id="SignalP"/>
    </source>
</evidence>
<dbReference type="PANTHER" id="PTHR38591:SF1">
    <property type="entry name" value="BLL1000 PROTEIN"/>
    <property type="match status" value="1"/>
</dbReference>
<evidence type="ECO:0000313" key="4">
    <source>
        <dbReference type="Proteomes" id="UP000000263"/>
    </source>
</evidence>
<dbReference type="GO" id="GO:0016787">
    <property type="term" value="F:hydrolase activity"/>
    <property type="evidence" value="ECO:0007669"/>
    <property type="project" value="UniProtKB-KW"/>
</dbReference>
<keyword evidence="4" id="KW-1185">Reference proteome</keyword>
<dbReference type="Proteomes" id="UP000000263">
    <property type="component" value="Chromosome"/>
</dbReference>
<dbReference type="PANTHER" id="PTHR38591">
    <property type="entry name" value="HYDROLASE"/>
    <property type="match status" value="1"/>
</dbReference>
<reference evidence="3 4" key="1">
    <citation type="submission" date="2007-08" db="EMBL/GenBank/DDBJ databases">
        <title>Complete sequence of Roseiflexus castenholzii DSM 13941.</title>
        <authorList>
            <consortium name="US DOE Joint Genome Institute"/>
            <person name="Copeland A."/>
            <person name="Lucas S."/>
            <person name="Lapidus A."/>
            <person name="Barry K."/>
            <person name="Glavina del Rio T."/>
            <person name="Dalin E."/>
            <person name="Tice H."/>
            <person name="Pitluck S."/>
            <person name="Thompson L.S."/>
            <person name="Brettin T."/>
            <person name="Bruce D."/>
            <person name="Detter J.C."/>
            <person name="Han C."/>
            <person name="Tapia R."/>
            <person name="Schmutz J."/>
            <person name="Larimer F."/>
            <person name="Land M."/>
            <person name="Hauser L."/>
            <person name="Kyrpides N."/>
            <person name="Mikhailova N."/>
            <person name="Bryant D.A."/>
            <person name="Hanada S."/>
            <person name="Tsukatani Y."/>
            <person name="Richardson P."/>
        </authorList>
    </citation>
    <scope>NUCLEOTIDE SEQUENCE [LARGE SCALE GENOMIC DNA]</scope>
    <source>
        <strain evidence="4">DSM 13941 / HLO8</strain>
    </source>
</reference>
<protein>
    <submittedName>
        <fullName evidence="3">Secreted hydrolase-like protein</fullName>
    </submittedName>
</protein>
<dbReference type="KEGG" id="rca:Rcas_0002"/>
<keyword evidence="3" id="KW-0378">Hydrolase</keyword>
<dbReference type="eggNOG" id="COG5621">
    <property type="taxonomic scope" value="Bacteria"/>
</dbReference>